<evidence type="ECO:0000313" key="3">
    <source>
        <dbReference type="Proteomes" id="UP000499080"/>
    </source>
</evidence>
<feature type="domain" description="Transcriptional coactivator p15 (PC4) C-terminal" evidence="1">
    <location>
        <begin position="61"/>
        <end position="101"/>
    </location>
</feature>
<dbReference type="Pfam" id="PF02229">
    <property type="entry name" value="PC4"/>
    <property type="match status" value="1"/>
</dbReference>
<sequence length="187" mass="21337">MANCTDGNLKLKGTISDASTKKVRFSDNVEVQRIQSLSPNLKMDSLPSDLLHLGGDVFTYLNTFRKQTHVHIQHFSEDSSGVQHPTKNGVSLKLSVWSDLLRKLCHFRLTDSDAVLAIKKGVSVFNQTVDDNVCVVMQRLYQKKDLSYKLLPEKFVLRDVEFHKFCGSHERVLEIIKNKLLSYTLKE</sequence>
<reference evidence="2 3" key="1">
    <citation type="journal article" date="2019" name="Sci. Rep.">
        <title>Orb-weaving spider Araneus ventricosus genome elucidates the spidroin gene catalogue.</title>
        <authorList>
            <person name="Kono N."/>
            <person name="Nakamura H."/>
            <person name="Ohtoshi R."/>
            <person name="Moran D.A.P."/>
            <person name="Shinohara A."/>
            <person name="Yoshida Y."/>
            <person name="Fujiwara M."/>
            <person name="Mori M."/>
            <person name="Tomita M."/>
            <person name="Arakawa K."/>
        </authorList>
    </citation>
    <scope>NUCLEOTIDE SEQUENCE [LARGE SCALE GENOMIC DNA]</scope>
</reference>
<dbReference type="GO" id="GO:0003677">
    <property type="term" value="F:DNA binding"/>
    <property type="evidence" value="ECO:0007669"/>
    <property type="project" value="InterPro"/>
</dbReference>
<dbReference type="Proteomes" id="UP000499080">
    <property type="component" value="Unassembled WGS sequence"/>
</dbReference>
<dbReference type="SUPFAM" id="SSF54447">
    <property type="entry name" value="ssDNA-binding transcriptional regulator domain"/>
    <property type="match status" value="1"/>
</dbReference>
<evidence type="ECO:0000313" key="2">
    <source>
        <dbReference type="EMBL" id="GBM67573.1"/>
    </source>
</evidence>
<dbReference type="OrthoDB" id="6411667at2759"/>
<comment type="caution">
    <text evidence="2">The sequence shown here is derived from an EMBL/GenBank/DDBJ whole genome shotgun (WGS) entry which is preliminary data.</text>
</comment>
<dbReference type="AlphaFoldDB" id="A0A4Y2HQY4"/>
<proteinExistence type="predicted"/>
<protein>
    <recommendedName>
        <fullName evidence="1">Transcriptional coactivator p15 (PC4) C-terminal domain-containing protein</fullName>
    </recommendedName>
</protein>
<dbReference type="Gene3D" id="2.30.31.10">
    <property type="entry name" value="Transcriptional Coactivator Pc4, Chain A"/>
    <property type="match status" value="1"/>
</dbReference>
<name>A0A4Y2HQY4_ARAVE</name>
<dbReference type="EMBL" id="BGPR01002090">
    <property type="protein sequence ID" value="GBM67573.1"/>
    <property type="molecule type" value="Genomic_DNA"/>
</dbReference>
<dbReference type="GO" id="GO:0006355">
    <property type="term" value="P:regulation of DNA-templated transcription"/>
    <property type="evidence" value="ECO:0007669"/>
    <property type="project" value="InterPro"/>
</dbReference>
<accession>A0A4Y2HQY4</accession>
<gene>
    <name evidence="2" type="ORF">AVEN_73703_1</name>
</gene>
<dbReference type="InterPro" id="IPR009044">
    <property type="entry name" value="ssDNA-bd_transcriptional_reg"/>
</dbReference>
<keyword evidence="3" id="KW-1185">Reference proteome</keyword>
<evidence type="ECO:0000259" key="1">
    <source>
        <dbReference type="Pfam" id="PF02229"/>
    </source>
</evidence>
<organism evidence="2 3">
    <name type="scientific">Araneus ventricosus</name>
    <name type="common">Orbweaver spider</name>
    <name type="synonym">Epeira ventricosa</name>
    <dbReference type="NCBI Taxonomy" id="182803"/>
    <lineage>
        <taxon>Eukaryota</taxon>
        <taxon>Metazoa</taxon>
        <taxon>Ecdysozoa</taxon>
        <taxon>Arthropoda</taxon>
        <taxon>Chelicerata</taxon>
        <taxon>Arachnida</taxon>
        <taxon>Araneae</taxon>
        <taxon>Araneomorphae</taxon>
        <taxon>Entelegynae</taxon>
        <taxon>Araneoidea</taxon>
        <taxon>Araneidae</taxon>
        <taxon>Araneus</taxon>
    </lineage>
</organism>
<dbReference type="InterPro" id="IPR003173">
    <property type="entry name" value="PC4_C"/>
</dbReference>